<evidence type="ECO:0000256" key="2">
    <source>
        <dbReference type="ARBA" id="ARBA00009152"/>
    </source>
</evidence>
<dbReference type="PANTHER" id="PTHR21039">
    <property type="entry name" value="HISTIDINOL PHOSPHATASE-RELATED"/>
    <property type="match status" value="1"/>
</dbReference>
<feature type="domain" description="Polymerase/histidinol phosphatase N-terminal" evidence="9">
    <location>
        <begin position="2"/>
        <end position="85"/>
    </location>
</feature>
<dbReference type="CDD" id="cd12110">
    <property type="entry name" value="PHP_HisPPase_Hisj_like"/>
    <property type="match status" value="1"/>
</dbReference>
<evidence type="ECO:0000256" key="6">
    <source>
        <dbReference type="ARBA" id="ARBA00023102"/>
    </source>
</evidence>
<dbReference type="UniPathway" id="UPA00031">
    <property type="reaction ID" value="UER00013"/>
</dbReference>
<dbReference type="Proteomes" id="UP000427769">
    <property type="component" value="Chromosome"/>
</dbReference>
<evidence type="ECO:0000313" key="10">
    <source>
        <dbReference type="EMBL" id="BBO77361.1"/>
    </source>
</evidence>
<evidence type="ECO:0000256" key="5">
    <source>
        <dbReference type="ARBA" id="ARBA00022801"/>
    </source>
</evidence>
<dbReference type="SMART" id="SM00481">
    <property type="entry name" value="POLIIIAc"/>
    <property type="match status" value="1"/>
</dbReference>
<dbReference type="GO" id="GO:0004401">
    <property type="term" value="F:histidinol-phosphatase activity"/>
    <property type="evidence" value="ECO:0007669"/>
    <property type="project" value="UniProtKB-UniRule"/>
</dbReference>
<dbReference type="OrthoDB" id="9775255at2"/>
<evidence type="ECO:0000313" key="11">
    <source>
        <dbReference type="Proteomes" id="UP000427769"/>
    </source>
</evidence>
<sequence length="262" mass="30123">MIDYHVHTSLCNHATGTMEEYVQAAVEKKLKTLCFLDHLTFQKAGRHNAMDPRQVPGYVDEARRLRRTYRDRIDVRVGLEVDFSPRYVDRSIETVDALDLDVVGGSVHFLDGEDVVSRRSAWFRGELDSDWVYQAYLATLESMLDYDYFDVVCHMDLPKKYGIRPSSPAMEGFVRVLEKIRQKDRVVELNTSGFHCPIEEAFPSPELLGQCARLGIPVTFGSDAHAPETVGRDFERARDLLKAAGYRHLTEFRHRRRETLAI</sequence>
<protein>
    <recommendedName>
        <fullName evidence="3 8">Histidinol-phosphatase</fullName>
        <shortName evidence="8">HolPase</shortName>
        <ecNumber evidence="3 8">3.1.3.15</ecNumber>
    </recommendedName>
</protein>
<comment type="similarity">
    <text evidence="2 8">Belongs to the PHP hydrolase family. HisK subfamily.</text>
</comment>
<proteinExistence type="inferred from homology"/>
<dbReference type="Pfam" id="PF13263">
    <property type="entry name" value="PHP_C"/>
    <property type="match status" value="1"/>
</dbReference>
<evidence type="ECO:0000256" key="8">
    <source>
        <dbReference type="RuleBase" id="RU366003"/>
    </source>
</evidence>
<keyword evidence="11" id="KW-1185">Reference proteome</keyword>
<evidence type="ECO:0000256" key="3">
    <source>
        <dbReference type="ARBA" id="ARBA00013085"/>
    </source>
</evidence>
<dbReference type="NCBIfam" id="TIGR01856">
    <property type="entry name" value="hisJ_fam"/>
    <property type="match status" value="1"/>
</dbReference>
<dbReference type="AlphaFoldDB" id="A0A5K7ZCA0"/>
<dbReference type="InterPro" id="IPR003141">
    <property type="entry name" value="Pol/His_phosphatase_N"/>
</dbReference>
<dbReference type="GO" id="GO:0000105">
    <property type="term" value="P:L-histidine biosynthetic process"/>
    <property type="evidence" value="ECO:0007669"/>
    <property type="project" value="UniProtKB-UniRule"/>
</dbReference>
<dbReference type="PANTHER" id="PTHR21039:SF0">
    <property type="entry name" value="HISTIDINOL-PHOSPHATASE"/>
    <property type="match status" value="1"/>
</dbReference>
<evidence type="ECO:0000256" key="7">
    <source>
        <dbReference type="ARBA" id="ARBA00049158"/>
    </source>
</evidence>
<gene>
    <name evidence="10" type="primary">hisK_2</name>
    <name evidence="10" type="ORF">DSCW_47780</name>
</gene>
<dbReference type="SUPFAM" id="SSF89550">
    <property type="entry name" value="PHP domain-like"/>
    <property type="match status" value="1"/>
</dbReference>
<dbReference type="EC" id="3.1.3.15" evidence="3 8"/>
<reference evidence="10 11" key="1">
    <citation type="submission" date="2019-11" db="EMBL/GenBank/DDBJ databases">
        <title>Comparative genomics of hydrocarbon-degrading Desulfosarcina strains.</title>
        <authorList>
            <person name="Watanabe M."/>
            <person name="Kojima H."/>
            <person name="Fukui M."/>
        </authorList>
    </citation>
    <scope>NUCLEOTIDE SEQUENCE [LARGE SCALE GENOMIC DNA]</scope>
    <source>
        <strain evidence="10 11">PP31</strain>
    </source>
</reference>
<dbReference type="GO" id="GO:0005737">
    <property type="term" value="C:cytoplasm"/>
    <property type="evidence" value="ECO:0007669"/>
    <property type="project" value="TreeGrafter"/>
</dbReference>
<name>A0A5K7ZCA0_9BACT</name>
<dbReference type="KEGG" id="dwd:DSCW_47780"/>
<keyword evidence="6 8" id="KW-0368">Histidine biosynthesis</keyword>
<dbReference type="InterPro" id="IPR016195">
    <property type="entry name" value="Pol/histidinol_Pase-like"/>
</dbReference>
<comment type="catalytic activity">
    <reaction evidence="7 8">
        <text>L-histidinol phosphate + H2O = L-histidinol + phosphate</text>
        <dbReference type="Rhea" id="RHEA:14465"/>
        <dbReference type="ChEBI" id="CHEBI:15377"/>
        <dbReference type="ChEBI" id="CHEBI:43474"/>
        <dbReference type="ChEBI" id="CHEBI:57699"/>
        <dbReference type="ChEBI" id="CHEBI:57980"/>
        <dbReference type="EC" id="3.1.3.15"/>
    </reaction>
</comment>
<keyword evidence="5 8" id="KW-0378">Hydrolase</keyword>
<organism evidence="10 11">
    <name type="scientific">Desulfosarcina widdelii</name>
    <dbReference type="NCBI Taxonomy" id="947919"/>
    <lineage>
        <taxon>Bacteria</taxon>
        <taxon>Pseudomonadati</taxon>
        <taxon>Thermodesulfobacteriota</taxon>
        <taxon>Desulfobacteria</taxon>
        <taxon>Desulfobacterales</taxon>
        <taxon>Desulfosarcinaceae</taxon>
        <taxon>Desulfosarcina</taxon>
    </lineage>
</organism>
<dbReference type="Gene3D" id="3.20.20.140">
    <property type="entry name" value="Metal-dependent hydrolases"/>
    <property type="match status" value="1"/>
</dbReference>
<dbReference type="InterPro" id="IPR010140">
    <property type="entry name" value="Histidinol_P_phosphatase_HisJ"/>
</dbReference>
<accession>A0A5K7ZCA0</accession>
<evidence type="ECO:0000256" key="1">
    <source>
        <dbReference type="ARBA" id="ARBA00004970"/>
    </source>
</evidence>
<evidence type="ECO:0000256" key="4">
    <source>
        <dbReference type="ARBA" id="ARBA00022605"/>
    </source>
</evidence>
<dbReference type="InterPro" id="IPR004013">
    <property type="entry name" value="PHP_dom"/>
</dbReference>
<dbReference type="RefSeq" id="WP_155306118.1">
    <property type="nucleotide sequence ID" value="NZ_AP021875.1"/>
</dbReference>
<dbReference type="EMBL" id="AP021875">
    <property type="protein sequence ID" value="BBO77361.1"/>
    <property type="molecule type" value="Genomic_DNA"/>
</dbReference>
<keyword evidence="4 8" id="KW-0028">Amino-acid biosynthesis</keyword>
<dbReference type="NCBIfam" id="NF005596">
    <property type="entry name" value="PRK07328.1"/>
    <property type="match status" value="1"/>
</dbReference>
<comment type="pathway">
    <text evidence="1 8">Amino-acid biosynthesis; L-histidine biosynthesis; L-histidine from 5-phospho-alpha-D-ribose 1-diphosphate: step 8/9.</text>
</comment>
<evidence type="ECO:0000259" key="9">
    <source>
        <dbReference type="SMART" id="SM00481"/>
    </source>
</evidence>
<dbReference type="Pfam" id="PF02811">
    <property type="entry name" value="PHP"/>
    <property type="match status" value="1"/>
</dbReference>